<keyword evidence="5" id="KW-0408">Iron</keyword>
<name>A0A136WBP0_9FIRM</name>
<evidence type="ECO:0000256" key="2">
    <source>
        <dbReference type="ARBA" id="ARBA00022485"/>
    </source>
</evidence>
<dbReference type="Proteomes" id="UP000070539">
    <property type="component" value="Unassembled WGS sequence"/>
</dbReference>
<evidence type="ECO:0000313" key="9">
    <source>
        <dbReference type="Proteomes" id="UP000070539"/>
    </source>
</evidence>
<dbReference type="SUPFAM" id="SSF102114">
    <property type="entry name" value="Radical SAM enzymes"/>
    <property type="match status" value="1"/>
</dbReference>
<evidence type="ECO:0000256" key="5">
    <source>
        <dbReference type="ARBA" id="ARBA00023004"/>
    </source>
</evidence>
<dbReference type="GO" id="GO:0046872">
    <property type="term" value="F:metal ion binding"/>
    <property type="evidence" value="ECO:0007669"/>
    <property type="project" value="UniProtKB-KW"/>
</dbReference>
<reference evidence="8 9" key="1">
    <citation type="submission" date="2016-01" db="EMBL/GenBank/DDBJ databases">
        <title>Genome sequence of Clostridium neopropionicum X4, DSM-3847.</title>
        <authorList>
            <person name="Poehlein A."/>
            <person name="Beck M.H."/>
            <person name="Bengelsdorf F.R."/>
            <person name="Daniel R."/>
            <person name="Duerre P."/>
        </authorList>
    </citation>
    <scope>NUCLEOTIDE SEQUENCE [LARGE SCALE GENOMIC DNA]</scope>
    <source>
        <strain evidence="8 9">DSM-3847</strain>
    </source>
</reference>
<dbReference type="PANTHER" id="PTHR11135">
    <property type="entry name" value="HISTONE ACETYLTRANSFERASE-RELATED"/>
    <property type="match status" value="1"/>
</dbReference>
<dbReference type="SFLD" id="SFLDS00029">
    <property type="entry name" value="Radical_SAM"/>
    <property type="match status" value="1"/>
</dbReference>
<keyword evidence="9" id="KW-1185">Reference proteome</keyword>
<accession>A0A136WBP0</accession>
<dbReference type="InterPro" id="IPR023404">
    <property type="entry name" value="rSAM_horseshoe"/>
</dbReference>
<gene>
    <name evidence="8" type="ORF">CLNEO_26330</name>
</gene>
<dbReference type="SMART" id="SM00729">
    <property type="entry name" value="Elp3"/>
    <property type="match status" value="1"/>
</dbReference>
<comment type="caution">
    <text evidence="8">The sequence shown here is derived from an EMBL/GenBank/DDBJ whole genome shotgun (WGS) entry which is preliminary data.</text>
</comment>
<dbReference type="CDD" id="cd01335">
    <property type="entry name" value="Radical_SAM"/>
    <property type="match status" value="1"/>
</dbReference>
<keyword evidence="6" id="KW-0411">Iron-sulfur</keyword>
<dbReference type="EMBL" id="LRVM01000012">
    <property type="protein sequence ID" value="KXL51934.1"/>
    <property type="molecule type" value="Genomic_DNA"/>
</dbReference>
<dbReference type="PANTHER" id="PTHR11135:SF1">
    <property type="entry name" value="PROTEIN YHCC"/>
    <property type="match status" value="1"/>
</dbReference>
<dbReference type="InterPro" id="IPR005911">
    <property type="entry name" value="YhcC-like"/>
</dbReference>
<dbReference type="InterPro" id="IPR039661">
    <property type="entry name" value="ELP3"/>
</dbReference>
<feature type="domain" description="Radical SAM core" evidence="7">
    <location>
        <begin position="16"/>
        <end position="257"/>
    </location>
</feature>
<comment type="cofactor">
    <cofactor evidence="1">
        <name>[4Fe-4S] cluster</name>
        <dbReference type="ChEBI" id="CHEBI:49883"/>
    </cofactor>
</comment>
<evidence type="ECO:0000313" key="8">
    <source>
        <dbReference type="EMBL" id="KXL51934.1"/>
    </source>
</evidence>
<proteinExistence type="predicted"/>
<dbReference type="PROSITE" id="PS51918">
    <property type="entry name" value="RADICAL_SAM"/>
    <property type="match status" value="1"/>
</dbReference>
<dbReference type="SFLD" id="SFLDG01086">
    <property type="entry name" value="elongater_protein-like"/>
    <property type="match status" value="1"/>
</dbReference>
<dbReference type="InterPro" id="IPR032432">
    <property type="entry name" value="Radical_SAM_C"/>
</dbReference>
<evidence type="ECO:0000256" key="1">
    <source>
        <dbReference type="ARBA" id="ARBA00001966"/>
    </source>
</evidence>
<dbReference type="PATRIC" id="fig|36847.3.peg.3082"/>
<dbReference type="Pfam" id="PF16199">
    <property type="entry name" value="Radical_SAM_C"/>
    <property type="match status" value="1"/>
</dbReference>
<organism evidence="8 9">
    <name type="scientific">Anaerotignum neopropionicum</name>
    <dbReference type="NCBI Taxonomy" id="36847"/>
    <lineage>
        <taxon>Bacteria</taxon>
        <taxon>Bacillati</taxon>
        <taxon>Bacillota</taxon>
        <taxon>Clostridia</taxon>
        <taxon>Lachnospirales</taxon>
        <taxon>Anaerotignaceae</taxon>
        <taxon>Anaerotignum</taxon>
    </lineage>
</organism>
<dbReference type="Gene3D" id="3.80.30.20">
    <property type="entry name" value="tm_1862 like domain"/>
    <property type="match status" value="1"/>
</dbReference>
<protein>
    <submittedName>
        <fullName evidence="8">Coproporphyrinogen III oxidase</fullName>
    </submittedName>
</protein>
<sequence length="305" mass="34062">MAQYPYQSLNEYYRNIFGKKTAKISLDGGFTCPNRDGTLSTKGCIFCSAGGSGDFAEDAALTIAQQIEKGKAQTQKKWPKACYIAYFQAFTNTYAPVEVLRLKYEEALAQPDISGISIATRADCLGDEVLNLMQELSCKTKVWVELGLQTANEATAESIRRGYSNQIFVEGVKKLHYLHIPVVAHVILGLPGETGEDMLKTIDFLNRLPIHGIKLQLLHVLAHTDLAVLYEAGNYIPLEKDAYLEILCQCISRLRPDIVIYRLTGDGDKSILLAPLWSLHKRDVLNSVHQLLRKKQIHQGDSYCP</sequence>
<evidence type="ECO:0000256" key="4">
    <source>
        <dbReference type="ARBA" id="ARBA00022723"/>
    </source>
</evidence>
<dbReference type="InterPro" id="IPR006638">
    <property type="entry name" value="Elp3/MiaA/NifB-like_rSAM"/>
</dbReference>
<keyword evidence="2" id="KW-0004">4Fe-4S</keyword>
<dbReference type="GO" id="GO:0003824">
    <property type="term" value="F:catalytic activity"/>
    <property type="evidence" value="ECO:0007669"/>
    <property type="project" value="InterPro"/>
</dbReference>
<dbReference type="GO" id="GO:0051539">
    <property type="term" value="F:4 iron, 4 sulfur cluster binding"/>
    <property type="evidence" value="ECO:0007669"/>
    <property type="project" value="UniProtKB-KW"/>
</dbReference>
<dbReference type="STRING" id="36847.CLNEO_26330"/>
<keyword evidence="3" id="KW-0949">S-adenosyl-L-methionine</keyword>
<evidence type="ECO:0000256" key="3">
    <source>
        <dbReference type="ARBA" id="ARBA00022691"/>
    </source>
</evidence>
<dbReference type="OrthoDB" id="9801689at2"/>
<evidence type="ECO:0000259" key="7">
    <source>
        <dbReference type="PROSITE" id="PS51918"/>
    </source>
</evidence>
<dbReference type="InterPro" id="IPR058240">
    <property type="entry name" value="rSAM_sf"/>
</dbReference>
<dbReference type="Pfam" id="PF04055">
    <property type="entry name" value="Radical_SAM"/>
    <property type="match status" value="1"/>
</dbReference>
<dbReference type="RefSeq" id="WP_066090118.1">
    <property type="nucleotide sequence ID" value="NZ_LRVM01000012.1"/>
</dbReference>
<dbReference type="SFLD" id="SFLDG01091">
    <property type="entry name" value="uncharacterized_CHP01210-like"/>
    <property type="match status" value="1"/>
</dbReference>
<dbReference type="AlphaFoldDB" id="A0A136WBP0"/>
<dbReference type="NCBIfam" id="TIGR01212">
    <property type="entry name" value="TIGR01212 family radical SAM protein"/>
    <property type="match status" value="1"/>
</dbReference>
<keyword evidence="4" id="KW-0479">Metal-binding</keyword>
<dbReference type="InterPro" id="IPR007197">
    <property type="entry name" value="rSAM"/>
</dbReference>
<evidence type="ECO:0000256" key="6">
    <source>
        <dbReference type="ARBA" id="ARBA00023014"/>
    </source>
</evidence>